<evidence type="ECO:0000256" key="1">
    <source>
        <dbReference type="SAM" id="MobiDB-lite"/>
    </source>
</evidence>
<dbReference type="InterPro" id="IPR007313">
    <property type="entry name" value="FxsA"/>
</dbReference>
<evidence type="ECO:0000313" key="4">
    <source>
        <dbReference type="Proteomes" id="UP001157138"/>
    </source>
</evidence>
<feature type="compositionally biased region" description="Basic and acidic residues" evidence="1">
    <location>
        <begin position="136"/>
        <end position="157"/>
    </location>
</feature>
<sequence length="163" mass="18181">MFAIVFLIFILVPVIEISLFISVGDYLGLWPTIAMVFLTAFVGVSLVRSQGLQTLLSVQSRLQQGELPAQQIFEGVLLAAVGVLLFIPGFLTDAMGMIVLLPAPRRALAKYLMTKMVVKASAGFGAHQYQEERFTHRRNNDGHTFEGEYERKDDDNNNHLNKP</sequence>
<name>A0ABQ6F4B6_9VIBR</name>
<feature type="transmembrane region" description="Helical" evidence="2">
    <location>
        <begin position="27"/>
        <end position="47"/>
    </location>
</feature>
<evidence type="ECO:0000256" key="2">
    <source>
        <dbReference type="SAM" id="Phobius"/>
    </source>
</evidence>
<dbReference type="NCBIfam" id="NF008528">
    <property type="entry name" value="PRK11463.1-2"/>
    <property type="match status" value="1"/>
</dbReference>
<keyword evidence="2" id="KW-0472">Membrane</keyword>
<keyword evidence="4" id="KW-1185">Reference proteome</keyword>
<feature type="transmembrane region" description="Helical" evidence="2">
    <location>
        <begin position="76"/>
        <end position="101"/>
    </location>
</feature>
<gene>
    <name evidence="3" type="primary">fxsA</name>
    <name evidence="3" type="ORF">GCM10007938_38820</name>
</gene>
<feature type="region of interest" description="Disordered" evidence="1">
    <location>
        <begin position="136"/>
        <end position="163"/>
    </location>
</feature>
<dbReference type="PANTHER" id="PTHR35335">
    <property type="entry name" value="UPF0716 PROTEIN FXSA"/>
    <property type="match status" value="1"/>
</dbReference>
<dbReference type="PANTHER" id="PTHR35335:SF1">
    <property type="entry name" value="UPF0716 PROTEIN FXSA"/>
    <property type="match status" value="1"/>
</dbReference>
<dbReference type="Proteomes" id="UP001157138">
    <property type="component" value="Unassembled WGS sequence"/>
</dbReference>
<keyword evidence="2" id="KW-1133">Transmembrane helix</keyword>
<dbReference type="Pfam" id="PF04186">
    <property type="entry name" value="FxsA"/>
    <property type="match status" value="1"/>
</dbReference>
<keyword evidence="2" id="KW-0812">Transmembrane</keyword>
<proteinExistence type="predicted"/>
<evidence type="ECO:0000313" key="3">
    <source>
        <dbReference type="EMBL" id="GLT20099.1"/>
    </source>
</evidence>
<dbReference type="RefSeq" id="WP_284193927.1">
    <property type="nucleotide sequence ID" value="NZ_BSPW01000092.1"/>
</dbReference>
<comment type="caution">
    <text evidence="3">The sequence shown here is derived from an EMBL/GenBank/DDBJ whole genome shotgun (WGS) entry which is preliminary data.</text>
</comment>
<organism evidence="3 4">
    <name type="scientific">Vibrio zhanjiangensis</name>
    <dbReference type="NCBI Taxonomy" id="1046128"/>
    <lineage>
        <taxon>Bacteria</taxon>
        <taxon>Pseudomonadati</taxon>
        <taxon>Pseudomonadota</taxon>
        <taxon>Gammaproteobacteria</taxon>
        <taxon>Vibrionales</taxon>
        <taxon>Vibrionaceae</taxon>
        <taxon>Vibrio</taxon>
    </lineage>
</organism>
<reference evidence="4" key="1">
    <citation type="journal article" date="2019" name="Int. J. Syst. Evol. Microbiol.">
        <title>The Global Catalogue of Microorganisms (GCM) 10K type strain sequencing project: providing services to taxonomists for standard genome sequencing and annotation.</title>
        <authorList>
            <consortium name="The Broad Institute Genomics Platform"/>
            <consortium name="The Broad Institute Genome Sequencing Center for Infectious Disease"/>
            <person name="Wu L."/>
            <person name="Ma J."/>
        </authorList>
    </citation>
    <scope>NUCLEOTIDE SEQUENCE [LARGE SCALE GENOMIC DNA]</scope>
    <source>
        <strain evidence="4">NBRC 108723</strain>
    </source>
</reference>
<protein>
    <submittedName>
        <fullName evidence="3">Membrane protein FxsA</fullName>
    </submittedName>
</protein>
<accession>A0ABQ6F4B6</accession>
<dbReference type="EMBL" id="BSPW01000092">
    <property type="protein sequence ID" value="GLT20099.1"/>
    <property type="molecule type" value="Genomic_DNA"/>
</dbReference>